<dbReference type="Proteomes" id="UP000253551">
    <property type="component" value="Unassembled WGS sequence"/>
</dbReference>
<accession>A0A367IKL0</accession>
<evidence type="ECO:0000313" key="4">
    <source>
        <dbReference type="Proteomes" id="UP000253551"/>
    </source>
</evidence>
<proteinExistence type="predicted"/>
<dbReference type="OrthoDB" id="10250130at2759"/>
<dbReference type="EMBL" id="PJQM01007430">
    <property type="protein sequence ID" value="RCH78198.1"/>
    <property type="molecule type" value="Genomic_DNA"/>
</dbReference>
<evidence type="ECO:0000256" key="2">
    <source>
        <dbReference type="ARBA" id="ARBA00022737"/>
    </source>
</evidence>
<gene>
    <name evidence="3" type="ORF">CU098_002011</name>
</gene>
<dbReference type="PANTHER" id="PTHR46093:SF18">
    <property type="entry name" value="FIBRONECTIN TYPE-III DOMAIN-CONTAINING PROTEIN"/>
    <property type="match status" value="1"/>
</dbReference>
<feature type="non-terminal residue" evidence="3">
    <location>
        <position position="1"/>
    </location>
</feature>
<protein>
    <recommendedName>
        <fullName evidence="5">Kelch domain-containing protein 3</fullName>
    </recommendedName>
</protein>
<dbReference type="SUPFAM" id="SSF117281">
    <property type="entry name" value="Kelch motif"/>
    <property type="match status" value="1"/>
</dbReference>
<dbReference type="Pfam" id="PF24681">
    <property type="entry name" value="Kelch_KLHDC2_KLHL20_DRC7"/>
    <property type="match status" value="1"/>
</dbReference>
<dbReference type="PANTHER" id="PTHR46093">
    <property type="entry name" value="ACYL-COA-BINDING DOMAIN-CONTAINING PROTEIN 5"/>
    <property type="match status" value="1"/>
</dbReference>
<evidence type="ECO:0000256" key="1">
    <source>
        <dbReference type="ARBA" id="ARBA00022441"/>
    </source>
</evidence>
<keyword evidence="1" id="KW-0880">Kelch repeat</keyword>
<evidence type="ECO:0000313" key="3">
    <source>
        <dbReference type="EMBL" id="RCH78198.1"/>
    </source>
</evidence>
<dbReference type="AlphaFoldDB" id="A0A367IKL0"/>
<keyword evidence="4" id="KW-1185">Reference proteome</keyword>
<name>A0A367IKL0_RHIST</name>
<dbReference type="InterPro" id="IPR015915">
    <property type="entry name" value="Kelch-typ_b-propeller"/>
</dbReference>
<dbReference type="Gene3D" id="2.120.10.80">
    <property type="entry name" value="Kelch-type beta propeller"/>
    <property type="match status" value="1"/>
</dbReference>
<evidence type="ECO:0008006" key="5">
    <source>
        <dbReference type="Google" id="ProtNLM"/>
    </source>
</evidence>
<keyword evidence="2" id="KW-0677">Repeat</keyword>
<dbReference type="STRING" id="4846.A0A367IKL0"/>
<reference evidence="3 4" key="1">
    <citation type="journal article" date="2018" name="G3 (Bethesda)">
        <title>Phylogenetic and Phylogenomic Definition of Rhizopus Species.</title>
        <authorList>
            <person name="Gryganskyi A.P."/>
            <person name="Golan J."/>
            <person name="Dolatabadi S."/>
            <person name="Mondo S."/>
            <person name="Robb S."/>
            <person name="Idnurm A."/>
            <person name="Muszewska A."/>
            <person name="Steczkiewicz K."/>
            <person name="Masonjones S."/>
            <person name="Liao H.L."/>
            <person name="Gajdeczka M.T."/>
            <person name="Anike F."/>
            <person name="Vuek A."/>
            <person name="Anishchenko I.M."/>
            <person name="Voigt K."/>
            <person name="de Hoog G.S."/>
            <person name="Smith M.E."/>
            <person name="Heitman J."/>
            <person name="Vilgalys R."/>
            <person name="Stajich J.E."/>
        </authorList>
    </citation>
    <scope>NUCLEOTIDE SEQUENCE [LARGE SCALE GENOMIC DNA]</scope>
    <source>
        <strain evidence="3 4">LSU 92-RS-03</strain>
    </source>
</reference>
<sequence length="334" mass="37981">TSVAAIGNTLFMVGGRRAKSYTLSNSVIEVDVLKWTVTAATVSGTPPRPRYGHSVDVIANCFLVIFGGLCYNSVGENDVFVYDTLNRNWFVPLVRGPVPHLRFGHASAVIGQDLYVHGGAQIDSDSSYIVYDDLHKLDCKTWSWCKYEHPEVEQHLRGQTREEKCNLFPTTGDSPYDRFQSYMCASAGKLIVFGGRSIRTNSSDDEIMCYYSMDELSVFHTKRRSWTLVNARTSSDIIMDRLSVAIVPAESRGAKILVFGQRVHKRTRRLQENFDGLYKVVKLDENHKQETFHLIDSEFQEETFYQDHKLVKKQVDLYQDVRNAACIAVLELLE</sequence>
<organism evidence="3 4">
    <name type="scientific">Rhizopus stolonifer</name>
    <name type="common">Rhizopus nigricans</name>
    <dbReference type="NCBI Taxonomy" id="4846"/>
    <lineage>
        <taxon>Eukaryota</taxon>
        <taxon>Fungi</taxon>
        <taxon>Fungi incertae sedis</taxon>
        <taxon>Mucoromycota</taxon>
        <taxon>Mucoromycotina</taxon>
        <taxon>Mucoromycetes</taxon>
        <taxon>Mucorales</taxon>
        <taxon>Mucorineae</taxon>
        <taxon>Rhizopodaceae</taxon>
        <taxon>Rhizopus</taxon>
    </lineage>
</organism>
<comment type="caution">
    <text evidence="3">The sequence shown here is derived from an EMBL/GenBank/DDBJ whole genome shotgun (WGS) entry which is preliminary data.</text>
</comment>